<keyword evidence="10" id="KW-1185">Reference proteome</keyword>
<feature type="transmembrane region" description="Helical" evidence="8">
    <location>
        <begin position="288"/>
        <end position="310"/>
    </location>
</feature>
<feature type="domain" description="SSD" evidence="9">
    <location>
        <begin position="256"/>
        <end position="413"/>
    </location>
</feature>
<dbReference type="GO" id="GO:0005886">
    <property type="term" value="C:plasma membrane"/>
    <property type="evidence" value="ECO:0007669"/>
    <property type="project" value="UniProtKB-SubCell"/>
</dbReference>
<keyword evidence="6 8" id="KW-0472">Membrane</keyword>
<dbReference type="AlphaFoldDB" id="A0A915A5H4"/>
<keyword evidence="3" id="KW-1003">Cell membrane</keyword>
<protein>
    <submittedName>
        <fullName evidence="11">Secreted protein</fullName>
    </submittedName>
</protein>
<evidence type="ECO:0000256" key="1">
    <source>
        <dbReference type="ARBA" id="ARBA00004651"/>
    </source>
</evidence>
<sequence>MESCCSVVELKTQRAFYVTGLFIGRHPKFCLIFTSLLALTLSAGVLKFRELNDILEHFTPDNSPSRYEYAVTREFFRDYGSPFHVVVAMKAADGGSLLRPEYLEKAIEIENFLQYVLNVTHEGRTYAYSDFCGSHCETSDALSIFLSMYRDVKIRKKANVKLTYPTMDIFGHRIYLANNIFQVDVNNRSLLIEGCRLVSINFHAIIANSSYEAIMKKWERKVFNYSESTKSDSLIRVFATSEGLVSEEVRRTGIEAMPLMSISFLVVLIFTVTTTLRSDPVTSKPWEAAMGVFCPILSLMASFGTLFWLGFAFLPIVSVVPFLILAIGVDDVFIFLYCYHRTDSKRPVEERIAEMLAEAGPSITITSLTNFLSFAISAFAPTPAIQVFSIFISVAVVFDYFYQIFFFSAILTYGGRREEMRLNAYAPCIVVPESKLTMQEVEETKLSGVLINALNGLVDFWVDVSLSMTARIFMFIFLIAYWTFSTLGVMQIKVGLTSEKLFLDDSPLLPFVKIQRDIIFREGGQVIVFVNNPKDLRQQDAVPEVMRLLKRFEHATGSVGSVSTQMWLFAYLPYVGIQNHGEIDFNYKYLPEFMAQREYHRWSHFVNLGPHRDCEEERPSCIQKFFFSTGFRDAVEWSERLQLLQEWRNIANDFSQLNVTIYEPFSMYSDQLLTILPVTKSTVIFAFLCMAIVLMIFTPCITTILTSTISILSINLGIFGSLSYWDVDLDPISMATTLMAIGFSVDFIAHITFHYYKGQITDKRERLRHALVSIAWPMSQAGISTVLSLCVLAIIQAYMVKVFVKVVILVVGLGLFHGLIVLPVVFGSLPLSKNAPQASAATQKVHIAVVDERIAAKKKVEKRSSLEPRSHNSRS</sequence>
<dbReference type="GO" id="GO:0018996">
    <property type="term" value="P:molting cycle, collagen and cuticulin-based cuticle"/>
    <property type="evidence" value="ECO:0007669"/>
    <property type="project" value="TreeGrafter"/>
</dbReference>
<dbReference type="FunFam" id="1.20.1640.10:FF:000013">
    <property type="entry name" value="PaTched Related family"/>
    <property type="match status" value="1"/>
</dbReference>
<evidence type="ECO:0000256" key="3">
    <source>
        <dbReference type="ARBA" id="ARBA00022475"/>
    </source>
</evidence>
<name>A0A915A5H4_PARUN</name>
<accession>A0A915A5H4</accession>
<dbReference type="GO" id="GO:0030659">
    <property type="term" value="C:cytoplasmic vesicle membrane"/>
    <property type="evidence" value="ECO:0007669"/>
    <property type="project" value="TreeGrafter"/>
</dbReference>
<evidence type="ECO:0000256" key="6">
    <source>
        <dbReference type="ARBA" id="ARBA00023136"/>
    </source>
</evidence>
<feature type="transmembrane region" description="Helical" evidence="8">
    <location>
        <begin position="672"/>
        <end position="697"/>
    </location>
</feature>
<keyword evidence="4 8" id="KW-0812">Transmembrane</keyword>
<comment type="subcellular location">
    <subcellularLocation>
        <location evidence="1">Cell membrane</location>
        <topology evidence="1">Multi-pass membrane protein</topology>
    </subcellularLocation>
</comment>
<dbReference type="PROSITE" id="PS50156">
    <property type="entry name" value="SSD"/>
    <property type="match status" value="1"/>
</dbReference>
<evidence type="ECO:0000256" key="7">
    <source>
        <dbReference type="ARBA" id="ARBA00023180"/>
    </source>
</evidence>
<evidence type="ECO:0000256" key="4">
    <source>
        <dbReference type="ARBA" id="ARBA00022692"/>
    </source>
</evidence>
<dbReference type="WBParaSite" id="PgR001X_g242_t02">
    <property type="protein sequence ID" value="PgR001X_g242_t02"/>
    <property type="gene ID" value="PgR001X_g242"/>
</dbReference>
<dbReference type="Gene3D" id="1.20.1640.10">
    <property type="entry name" value="Multidrug efflux transporter AcrB transmembrane domain"/>
    <property type="match status" value="2"/>
</dbReference>
<dbReference type="SUPFAM" id="SSF82866">
    <property type="entry name" value="Multidrug efflux transporter AcrB transmembrane domain"/>
    <property type="match status" value="2"/>
</dbReference>
<reference evidence="11" key="1">
    <citation type="submission" date="2022-11" db="UniProtKB">
        <authorList>
            <consortium name="WormBaseParasite"/>
        </authorList>
    </citation>
    <scope>IDENTIFICATION</scope>
</reference>
<evidence type="ECO:0000256" key="8">
    <source>
        <dbReference type="SAM" id="Phobius"/>
    </source>
</evidence>
<dbReference type="PANTHER" id="PTHR10796:SF112">
    <property type="entry name" value="PATCHED-RELATED PROTEIN 18"/>
    <property type="match status" value="1"/>
</dbReference>
<dbReference type="InterPro" id="IPR003392">
    <property type="entry name" value="PTHD_SSD"/>
</dbReference>
<comment type="similarity">
    <text evidence="2">Belongs to the patched family.</text>
</comment>
<proteinExistence type="inferred from homology"/>
<dbReference type="PANTHER" id="PTHR10796">
    <property type="entry name" value="PATCHED-RELATED"/>
    <property type="match status" value="1"/>
</dbReference>
<dbReference type="InterPro" id="IPR051697">
    <property type="entry name" value="Patched_domain-protein"/>
</dbReference>
<dbReference type="Pfam" id="PF02460">
    <property type="entry name" value="Patched"/>
    <property type="match status" value="1"/>
</dbReference>
<feature type="transmembrane region" description="Helical" evidence="8">
    <location>
        <begin position="704"/>
        <end position="725"/>
    </location>
</feature>
<feature type="transmembrane region" description="Helical" evidence="8">
    <location>
        <begin position="385"/>
        <end position="411"/>
    </location>
</feature>
<dbReference type="InterPro" id="IPR000731">
    <property type="entry name" value="SSD"/>
</dbReference>
<evidence type="ECO:0000256" key="2">
    <source>
        <dbReference type="ARBA" id="ARBA00005585"/>
    </source>
</evidence>
<feature type="transmembrane region" description="Helical" evidence="8">
    <location>
        <begin position="731"/>
        <end position="753"/>
    </location>
</feature>
<feature type="transmembrane region" description="Helical" evidence="8">
    <location>
        <begin position="472"/>
        <end position="492"/>
    </location>
</feature>
<evidence type="ECO:0000256" key="5">
    <source>
        <dbReference type="ARBA" id="ARBA00022989"/>
    </source>
</evidence>
<feature type="transmembrane region" description="Helical" evidence="8">
    <location>
        <begin position="806"/>
        <end position="826"/>
    </location>
</feature>
<dbReference type="GO" id="GO:0006897">
    <property type="term" value="P:endocytosis"/>
    <property type="evidence" value="ECO:0007669"/>
    <property type="project" value="TreeGrafter"/>
</dbReference>
<keyword evidence="5 8" id="KW-1133">Transmembrane helix</keyword>
<keyword evidence="7" id="KW-0325">Glycoprotein</keyword>
<feature type="transmembrane region" description="Helical" evidence="8">
    <location>
        <begin position="316"/>
        <end position="339"/>
    </location>
</feature>
<evidence type="ECO:0000313" key="10">
    <source>
        <dbReference type="Proteomes" id="UP000887569"/>
    </source>
</evidence>
<feature type="transmembrane region" description="Helical" evidence="8">
    <location>
        <begin position="359"/>
        <end position="379"/>
    </location>
</feature>
<feature type="transmembrane region" description="Helical" evidence="8">
    <location>
        <begin position="256"/>
        <end position="276"/>
    </location>
</feature>
<dbReference type="Proteomes" id="UP000887569">
    <property type="component" value="Unplaced"/>
</dbReference>
<organism evidence="10 11">
    <name type="scientific">Parascaris univalens</name>
    <name type="common">Nematode worm</name>
    <dbReference type="NCBI Taxonomy" id="6257"/>
    <lineage>
        <taxon>Eukaryota</taxon>
        <taxon>Metazoa</taxon>
        <taxon>Ecdysozoa</taxon>
        <taxon>Nematoda</taxon>
        <taxon>Chromadorea</taxon>
        <taxon>Rhabditida</taxon>
        <taxon>Spirurina</taxon>
        <taxon>Ascaridomorpha</taxon>
        <taxon>Ascaridoidea</taxon>
        <taxon>Ascarididae</taxon>
        <taxon>Parascaris</taxon>
    </lineage>
</organism>
<evidence type="ECO:0000313" key="11">
    <source>
        <dbReference type="WBParaSite" id="PgR001X_g242_t02"/>
    </source>
</evidence>
<evidence type="ECO:0000259" key="9">
    <source>
        <dbReference type="PROSITE" id="PS50156"/>
    </source>
</evidence>
<feature type="transmembrane region" description="Helical" evidence="8">
    <location>
        <begin position="774"/>
        <end position="800"/>
    </location>
</feature>